<dbReference type="EMBL" id="WIUZ02000001">
    <property type="protein sequence ID" value="KAF9792666.1"/>
    <property type="molecule type" value="Genomic_DNA"/>
</dbReference>
<dbReference type="Proteomes" id="UP000736335">
    <property type="component" value="Unassembled WGS sequence"/>
</dbReference>
<reference evidence="2" key="1">
    <citation type="journal article" date="2020" name="Nat. Commun.">
        <title>Large-scale genome sequencing of mycorrhizal fungi provides insights into the early evolution of symbiotic traits.</title>
        <authorList>
            <person name="Miyauchi S."/>
            <person name="Kiss E."/>
            <person name="Kuo A."/>
            <person name="Drula E."/>
            <person name="Kohler A."/>
            <person name="Sanchez-Garcia M."/>
            <person name="Morin E."/>
            <person name="Andreopoulos B."/>
            <person name="Barry K.W."/>
            <person name="Bonito G."/>
            <person name="Buee M."/>
            <person name="Carver A."/>
            <person name="Chen C."/>
            <person name="Cichocki N."/>
            <person name="Clum A."/>
            <person name="Culley D."/>
            <person name="Crous P.W."/>
            <person name="Fauchery L."/>
            <person name="Girlanda M."/>
            <person name="Hayes R.D."/>
            <person name="Keri Z."/>
            <person name="LaButti K."/>
            <person name="Lipzen A."/>
            <person name="Lombard V."/>
            <person name="Magnuson J."/>
            <person name="Maillard F."/>
            <person name="Murat C."/>
            <person name="Nolan M."/>
            <person name="Ohm R.A."/>
            <person name="Pangilinan J."/>
            <person name="Pereira M.F."/>
            <person name="Perotto S."/>
            <person name="Peter M."/>
            <person name="Pfister S."/>
            <person name="Riley R."/>
            <person name="Sitrit Y."/>
            <person name="Stielow J.B."/>
            <person name="Szollosi G."/>
            <person name="Zifcakova L."/>
            <person name="Stursova M."/>
            <person name="Spatafora J.W."/>
            <person name="Tedersoo L."/>
            <person name="Vaario L.M."/>
            <person name="Yamada A."/>
            <person name="Yan M."/>
            <person name="Wang P."/>
            <person name="Xu J."/>
            <person name="Bruns T."/>
            <person name="Baldrian P."/>
            <person name="Vilgalys R."/>
            <person name="Dunand C."/>
            <person name="Henrissat B."/>
            <person name="Grigoriev I.V."/>
            <person name="Hibbett D."/>
            <person name="Nagy L.G."/>
            <person name="Martin F.M."/>
        </authorList>
    </citation>
    <scope>NUCLEOTIDE SEQUENCE</scope>
    <source>
        <strain evidence="2">UH-Tt-Lm1</strain>
    </source>
</reference>
<keyword evidence="1" id="KW-0732">Signal</keyword>
<dbReference type="GO" id="GO:0051118">
    <property type="term" value="F:glucan endo-1,3-alpha-glucosidase activity"/>
    <property type="evidence" value="ECO:0007669"/>
    <property type="project" value="InterPro"/>
</dbReference>
<feature type="signal peptide" evidence="1">
    <location>
        <begin position="1"/>
        <end position="28"/>
    </location>
</feature>
<dbReference type="CDD" id="cd11577">
    <property type="entry name" value="GH71"/>
    <property type="match status" value="1"/>
</dbReference>
<keyword evidence="3" id="KW-1185">Reference proteome</keyword>
<accession>A0A9P6HQQ3</accession>
<name>A0A9P6HQQ3_9AGAM</name>
<comment type="caution">
    <text evidence="2">The sequence shown here is derived from an EMBL/GenBank/DDBJ whole genome shotgun (WGS) entry which is preliminary data.</text>
</comment>
<evidence type="ECO:0000256" key="1">
    <source>
        <dbReference type="SAM" id="SignalP"/>
    </source>
</evidence>
<keyword evidence="2" id="KW-0378">Hydrolase</keyword>
<protein>
    <submittedName>
        <fullName evidence="2">Glycoside hydrolase family 71 protein</fullName>
    </submittedName>
</protein>
<dbReference type="InterPro" id="IPR005197">
    <property type="entry name" value="Glyco_hydro_71"/>
</dbReference>
<feature type="chain" id="PRO_5040420400" evidence="1">
    <location>
        <begin position="29"/>
        <end position="476"/>
    </location>
</feature>
<dbReference type="Pfam" id="PF03659">
    <property type="entry name" value="Glyco_hydro_71"/>
    <property type="match status" value="1"/>
</dbReference>
<reference evidence="2" key="2">
    <citation type="submission" date="2020-11" db="EMBL/GenBank/DDBJ databases">
        <authorList>
            <consortium name="DOE Joint Genome Institute"/>
            <person name="Kuo A."/>
            <person name="Miyauchi S."/>
            <person name="Kiss E."/>
            <person name="Drula E."/>
            <person name="Kohler A."/>
            <person name="Sanchez-Garcia M."/>
            <person name="Andreopoulos B."/>
            <person name="Barry K.W."/>
            <person name="Bonito G."/>
            <person name="Buee M."/>
            <person name="Carver A."/>
            <person name="Chen C."/>
            <person name="Cichocki N."/>
            <person name="Clum A."/>
            <person name="Culley D."/>
            <person name="Crous P.W."/>
            <person name="Fauchery L."/>
            <person name="Girlanda M."/>
            <person name="Hayes R."/>
            <person name="Keri Z."/>
            <person name="Labutti K."/>
            <person name="Lipzen A."/>
            <person name="Lombard V."/>
            <person name="Magnuson J."/>
            <person name="Maillard F."/>
            <person name="Morin E."/>
            <person name="Murat C."/>
            <person name="Nolan M."/>
            <person name="Ohm R."/>
            <person name="Pangilinan J."/>
            <person name="Pereira M."/>
            <person name="Perotto S."/>
            <person name="Peter M."/>
            <person name="Riley R."/>
            <person name="Sitrit Y."/>
            <person name="Stielow B."/>
            <person name="Szollosi G."/>
            <person name="Zifcakova L."/>
            <person name="Stursova M."/>
            <person name="Spatafora J.W."/>
            <person name="Tedersoo L."/>
            <person name="Vaario L.-M."/>
            <person name="Yamada A."/>
            <person name="Yan M."/>
            <person name="Wang P."/>
            <person name="Xu J."/>
            <person name="Bruns T."/>
            <person name="Baldrian P."/>
            <person name="Vilgalys R."/>
            <person name="Henrissat B."/>
            <person name="Grigoriev I.V."/>
            <person name="Hibbett D."/>
            <person name="Nagy L.G."/>
            <person name="Martin F.M."/>
        </authorList>
    </citation>
    <scope>NUCLEOTIDE SEQUENCE</scope>
    <source>
        <strain evidence="2">UH-Tt-Lm1</strain>
    </source>
</reference>
<organism evidence="2 3">
    <name type="scientific">Thelephora terrestris</name>
    <dbReference type="NCBI Taxonomy" id="56493"/>
    <lineage>
        <taxon>Eukaryota</taxon>
        <taxon>Fungi</taxon>
        <taxon>Dikarya</taxon>
        <taxon>Basidiomycota</taxon>
        <taxon>Agaricomycotina</taxon>
        <taxon>Agaricomycetes</taxon>
        <taxon>Thelephorales</taxon>
        <taxon>Thelephoraceae</taxon>
        <taxon>Thelephora</taxon>
    </lineage>
</organism>
<dbReference type="Gene3D" id="3.20.20.80">
    <property type="entry name" value="Glycosidases"/>
    <property type="match status" value="1"/>
</dbReference>
<proteinExistence type="predicted"/>
<dbReference type="OrthoDB" id="3257981at2759"/>
<evidence type="ECO:0000313" key="2">
    <source>
        <dbReference type="EMBL" id="KAF9792666.1"/>
    </source>
</evidence>
<gene>
    <name evidence="2" type="ORF">BJ322DRAFT_1030694</name>
</gene>
<evidence type="ECO:0000313" key="3">
    <source>
        <dbReference type="Proteomes" id="UP000736335"/>
    </source>
</evidence>
<sequence>MRPGVAILSLTVYFLAALAALHRRPTSAHGISRARQILPLFDNLSWLSSVVTPGDLSSSPYATGSSRPVVAHMMVGNTYPYRLEDWKKDIKLALAHGIDGFALNIGSDDWQEARVADAYTAARGTKFKLFISFDMAVIPCGSRADAERIRKYILSHQSHPNQMKFSDRIVVSTFAGESCRFGTGSLNQGWSETLKSPDMPPVWFIPSFFIDPSEFPYLTVMDGYFSWNAGWPMTDQEVTFETDKHLIDRLGGRGYMAPCSPWFFTHYGVETYSKNFIYSGDNWLFVERWEHLIANRAQLEMVQVLTWNDYGESHYIGPIEGAQPMSEAWVNGFDHQGWLDLQQYYISAFKSGVYPSVLRDRIFLWARLFPASAEAPSDHIGKPSGWQHTEDFLWAMVFSTGGSSSVRLRCGEYSEVTELSGAGPFKLRMPLTGPGGQVSATLWRNGVSVVSLVPTGFVFSRYPTSYNFNAFVASSP</sequence>
<dbReference type="AlphaFoldDB" id="A0A9P6HQQ3"/>